<evidence type="ECO:0000313" key="3">
    <source>
        <dbReference type="Proteomes" id="UP001162483"/>
    </source>
</evidence>
<comment type="caution">
    <text evidence="2">The sequence shown here is derived from an EMBL/GenBank/DDBJ whole genome shotgun (WGS) entry which is preliminary data.</text>
</comment>
<evidence type="ECO:0000313" key="2">
    <source>
        <dbReference type="EMBL" id="CAI9559317.1"/>
    </source>
</evidence>
<accession>A0ABN9CGS6</accession>
<gene>
    <name evidence="2" type="ORF">SPARVUS_LOCUS5043776</name>
</gene>
<sequence length="84" mass="8495">MRPCGTSYSFEWTPMPRDTHGGSPCASSENAAHAGTSVPSTVAFSSAGGVPLELMAPAHRSTFLCAGGAAVLIFGTTCAYVTLA</sequence>
<dbReference type="Proteomes" id="UP001162483">
    <property type="component" value="Unassembled WGS sequence"/>
</dbReference>
<keyword evidence="1" id="KW-1133">Transmembrane helix</keyword>
<name>A0ABN9CGS6_9NEOB</name>
<keyword evidence="1" id="KW-0812">Transmembrane</keyword>
<dbReference type="EMBL" id="CATNWA010010093">
    <property type="protein sequence ID" value="CAI9559317.1"/>
    <property type="molecule type" value="Genomic_DNA"/>
</dbReference>
<proteinExistence type="predicted"/>
<reference evidence="2" key="1">
    <citation type="submission" date="2023-05" db="EMBL/GenBank/DDBJ databases">
        <authorList>
            <person name="Stuckert A."/>
        </authorList>
    </citation>
    <scope>NUCLEOTIDE SEQUENCE</scope>
</reference>
<feature type="transmembrane region" description="Helical" evidence="1">
    <location>
        <begin position="63"/>
        <end position="83"/>
    </location>
</feature>
<evidence type="ECO:0000256" key="1">
    <source>
        <dbReference type="SAM" id="Phobius"/>
    </source>
</evidence>
<organism evidence="2 3">
    <name type="scientific">Staurois parvus</name>
    <dbReference type="NCBI Taxonomy" id="386267"/>
    <lineage>
        <taxon>Eukaryota</taxon>
        <taxon>Metazoa</taxon>
        <taxon>Chordata</taxon>
        <taxon>Craniata</taxon>
        <taxon>Vertebrata</taxon>
        <taxon>Euteleostomi</taxon>
        <taxon>Amphibia</taxon>
        <taxon>Batrachia</taxon>
        <taxon>Anura</taxon>
        <taxon>Neobatrachia</taxon>
        <taxon>Ranoidea</taxon>
        <taxon>Ranidae</taxon>
        <taxon>Staurois</taxon>
    </lineage>
</organism>
<protein>
    <submittedName>
        <fullName evidence="2">Uncharacterized protein</fullName>
    </submittedName>
</protein>
<keyword evidence="3" id="KW-1185">Reference proteome</keyword>
<keyword evidence="1" id="KW-0472">Membrane</keyword>